<name>A0AB34HXU6_ESCRO</name>
<protein>
    <submittedName>
        <fullName evidence="2">Uncharacterized protein</fullName>
    </submittedName>
</protein>
<reference evidence="2 3" key="1">
    <citation type="submission" date="2022-11" db="EMBL/GenBank/DDBJ databases">
        <title>Whole genome sequence of Eschrichtius robustus ER-17-0199.</title>
        <authorList>
            <person name="Bruniche-Olsen A."/>
            <person name="Black A.N."/>
            <person name="Fields C.J."/>
            <person name="Walden K."/>
            <person name="Dewoody J.A."/>
        </authorList>
    </citation>
    <scope>NUCLEOTIDE SEQUENCE [LARGE SCALE GENOMIC DNA]</scope>
    <source>
        <strain evidence="2">ER-17-0199</strain>
        <tissue evidence="2">Blubber</tissue>
    </source>
</reference>
<feature type="compositionally biased region" description="Basic and acidic residues" evidence="1">
    <location>
        <begin position="167"/>
        <end position="178"/>
    </location>
</feature>
<evidence type="ECO:0000313" key="2">
    <source>
        <dbReference type="EMBL" id="KAJ8795244.1"/>
    </source>
</evidence>
<keyword evidence="3" id="KW-1185">Reference proteome</keyword>
<feature type="compositionally biased region" description="Basic residues" evidence="1">
    <location>
        <begin position="137"/>
        <end position="153"/>
    </location>
</feature>
<evidence type="ECO:0000313" key="3">
    <source>
        <dbReference type="Proteomes" id="UP001159641"/>
    </source>
</evidence>
<feature type="compositionally biased region" description="Gly residues" evidence="1">
    <location>
        <begin position="110"/>
        <end position="119"/>
    </location>
</feature>
<organism evidence="2 3">
    <name type="scientific">Eschrichtius robustus</name>
    <name type="common">California gray whale</name>
    <name type="synonym">Eschrichtius gibbosus</name>
    <dbReference type="NCBI Taxonomy" id="9764"/>
    <lineage>
        <taxon>Eukaryota</taxon>
        <taxon>Metazoa</taxon>
        <taxon>Chordata</taxon>
        <taxon>Craniata</taxon>
        <taxon>Vertebrata</taxon>
        <taxon>Euteleostomi</taxon>
        <taxon>Mammalia</taxon>
        <taxon>Eutheria</taxon>
        <taxon>Laurasiatheria</taxon>
        <taxon>Artiodactyla</taxon>
        <taxon>Whippomorpha</taxon>
        <taxon>Cetacea</taxon>
        <taxon>Mysticeti</taxon>
        <taxon>Eschrichtiidae</taxon>
        <taxon>Eschrichtius</taxon>
    </lineage>
</organism>
<feature type="compositionally biased region" description="Pro residues" evidence="1">
    <location>
        <begin position="191"/>
        <end position="202"/>
    </location>
</feature>
<evidence type="ECO:0000256" key="1">
    <source>
        <dbReference type="SAM" id="MobiDB-lite"/>
    </source>
</evidence>
<dbReference type="AlphaFoldDB" id="A0AB34HXU6"/>
<accession>A0AB34HXU6</accession>
<gene>
    <name evidence="2" type="ORF">J1605_002868</name>
</gene>
<comment type="caution">
    <text evidence="2">The sequence shown here is derived from an EMBL/GenBank/DDBJ whole genome shotgun (WGS) entry which is preliminary data.</text>
</comment>
<dbReference type="Proteomes" id="UP001159641">
    <property type="component" value="Unassembled WGS sequence"/>
</dbReference>
<sequence length="208" mass="21778">MRVDCPVQVEVGKRRKTGYAVVAAQRLTTWCAKSSAAAIASPSEAVAAALWAPPLPAPRRHGPGPRGGHARACALGPQRLAAPRSAALKMAERAGAGTSLRGLRERMGERAGGSRGGLGPAREAGFPRPRGLSERRGPRRKTSLRSRLARRRVLPSPPPERPGTGRGAERGRGREGRRPARATNGPSPAAQLPPPTAVPPRPGGAREN</sequence>
<dbReference type="EMBL" id="JAIQCJ010000586">
    <property type="protein sequence ID" value="KAJ8795244.1"/>
    <property type="molecule type" value="Genomic_DNA"/>
</dbReference>
<proteinExistence type="predicted"/>
<feature type="region of interest" description="Disordered" evidence="1">
    <location>
        <begin position="91"/>
        <end position="208"/>
    </location>
</feature>